<keyword evidence="3" id="KW-0238">DNA-binding</keyword>
<name>A0ABY6BAE1_9GAMM</name>
<accession>A0ABY6BAE1</accession>
<evidence type="ECO:0000313" key="8">
    <source>
        <dbReference type="Proteomes" id="UP001064632"/>
    </source>
</evidence>
<sequence length="983" mass="109814">MSSYLSRFIGADRLPRNLPAFDIDVYFRLPADTIQAIRDRFHADRLPGVENRMVAMAAQIVFLRTTGRALDNAPLLPPALLRALGAALQVQPPSIASLRSIYKRRETASEHQRWARRHLGIADVSKDMLAQLSSVLSTHAGDVASIDELVTAGAHWLYDQKVLIPADRALRDLARDAFAGIERAAVRTITTVIPADQRQACRKALFATRGDAGMTVLEWLKTPPRRHSPSTLNETLAKIDFLKTLHVHEWDLLAIPLARQRAYAQAIAGRPPSESRRRKDNTQLLEVICFLRMTLLDLTDSALFQTGRRIGDFSRQASGKTQSRQAQRSGDYRAGLASIKDLVSDATRTPEQRLAAITEVLDALGDLSPNSHAAVVREALSDDPVRVHSLLSAVSNLEFRGRPNDRSLNHLQQLRQWGAAGVNAIPADQKMAVSKVWDPLVNASDRRRAFRALEACTALELRKGLRRGSIWIDHSLTFREREQMLIPRDQWEREKSQYLSALSLPADPDAYVNPILKLVEAGLAAVVEAKNDGAVSIDAQGMLRLPAMDPLPDEVEPQRLRDLMYRQIGSVQFPDLILDIDALVNFSEVLLGRRAVDEHELVAVYAALFAHGTEIDAKSVAAMIPQLNPGHVAGAMRALESPGRLQRANRQVVEFQRQHAIAALWGTGSLGSSDMMSIDASRNLWNARVDPRRRTYAVGVYTHLLDHHGIVYNQPVVLNERQAGPAIEGVVQHNATNEGTRLQRLAVDTHGYTYPGMTFAKLLGFDLCPRLKNLAERKLFLPRRMDTPEGLERVVIRDVSLKAIRTGWDEMMRVAASILSGRVSATVMLQRLGSAADDDPVRRAAEQLGRLLRTAYLCDYFSNPAFRREIHTVLNRGESVHQLQRTVYTGKIAPERGRRRDELVAISGAHTLLTNVVVAWNTHRMQAVVDRWRKAGQTVEDTWLARMGPAHSSHINFRGLFRFGIDRYREMLIQARSTSRRSA</sequence>
<dbReference type="EMBL" id="CP104694">
    <property type="protein sequence ID" value="UXI66118.1"/>
    <property type="molecule type" value="Genomic_DNA"/>
</dbReference>
<feature type="domain" description="Tn3 transposase DDE" evidence="5">
    <location>
        <begin position="575"/>
        <end position="961"/>
    </location>
</feature>
<keyword evidence="2" id="KW-0815">Transposition</keyword>
<dbReference type="NCBIfam" id="NF033527">
    <property type="entry name" value="transpos_Tn3"/>
    <property type="match status" value="1"/>
</dbReference>
<protein>
    <submittedName>
        <fullName evidence="7">Tn3 family transposase</fullName>
    </submittedName>
</protein>
<dbReference type="Proteomes" id="UP001064632">
    <property type="component" value="Chromosome"/>
</dbReference>
<dbReference type="InterPro" id="IPR025296">
    <property type="entry name" value="DUF4158"/>
</dbReference>
<evidence type="ECO:0000259" key="5">
    <source>
        <dbReference type="Pfam" id="PF01526"/>
    </source>
</evidence>
<dbReference type="Pfam" id="PF01526">
    <property type="entry name" value="DDE_Tnp_Tn3"/>
    <property type="match status" value="1"/>
</dbReference>
<feature type="domain" description="DUF4158" evidence="6">
    <location>
        <begin position="14"/>
        <end position="175"/>
    </location>
</feature>
<dbReference type="InterPro" id="IPR002513">
    <property type="entry name" value="Tn3_Tnp_DDE_dom"/>
</dbReference>
<reference evidence="7" key="1">
    <citation type="submission" date="2022-09" db="EMBL/GenBank/DDBJ databases">
        <title>Tahibacter sp. nov., isolated from a fresh water.</title>
        <authorList>
            <person name="Baek J.H."/>
            <person name="Lee J.K."/>
            <person name="Kim J.M."/>
            <person name="Jeon C.O."/>
        </authorList>
    </citation>
    <scope>NUCLEOTIDE SEQUENCE</scope>
    <source>
        <strain evidence="7">W38</strain>
    </source>
</reference>
<evidence type="ECO:0000256" key="1">
    <source>
        <dbReference type="ARBA" id="ARBA00009402"/>
    </source>
</evidence>
<evidence type="ECO:0000313" key="7">
    <source>
        <dbReference type="EMBL" id="UXI66118.1"/>
    </source>
</evidence>
<dbReference type="InterPro" id="IPR047653">
    <property type="entry name" value="Tn3-like_transpos"/>
</dbReference>
<gene>
    <name evidence="7" type="ORF">N4264_15325</name>
</gene>
<keyword evidence="4" id="KW-0233">DNA recombination</keyword>
<keyword evidence="8" id="KW-1185">Reference proteome</keyword>
<dbReference type="Pfam" id="PF13700">
    <property type="entry name" value="DUF4158"/>
    <property type="match status" value="1"/>
</dbReference>
<organism evidence="7 8">
    <name type="scientific">Tahibacter amnicola</name>
    <dbReference type="NCBI Taxonomy" id="2976241"/>
    <lineage>
        <taxon>Bacteria</taxon>
        <taxon>Pseudomonadati</taxon>
        <taxon>Pseudomonadota</taxon>
        <taxon>Gammaproteobacteria</taxon>
        <taxon>Lysobacterales</taxon>
        <taxon>Rhodanobacteraceae</taxon>
        <taxon>Tahibacter</taxon>
    </lineage>
</organism>
<evidence type="ECO:0000256" key="2">
    <source>
        <dbReference type="ARBA" id="ARBA00022578"/>
    </source>
</evidence>
<proteinExistence type="inferred from homology"/>
<dbReference type="RefSeq" id="WP_261693104.1">
    <property type="nucleotide sequence ID" value="NZ_CP104694.1"/>
</dbReference>
<evidence type="ECO:0000256" key="4">
    <source>
        <dbReference type="ARBA" id="ARBA00023172"/>
    </source>
</evidence>
<evidence type="ECO:0000256" key="3">
    <source>
        <dbReference type="ARBA" id="ARBA00023125"/>
    </source>
</evidence>
<evidence type="ECO:0000259" key="6">
    <source>
        <dbReference type="Pfam" id="PF13700"/>
    </source>
</evidence>
<comment type="similarity">
    <text evidence="1">Belongs to the transposase 7 family.</text>
</comment>